<dbReference type="Pfam" id="PF05685">
    <property type="entry name" value="Uma2"/>
    <property type="match status" value="1"/>
</dbReference>
<proteinExistence type="predicted"/>
<dbReference type="CDD" id="cd06260">
    <property type="entry name" value="DUF820-like"/>
    <property type="match status" value="1"/>
</dbReference>
<gene>
    <name evidence="2" type="ORF">ACFSB2_15475</name>
</gene>
<evidence type="ECO:0000313" key="3">
    <source>
        <dbReference type="Proteomes" id="UP001597079"/>
    </source>
</evidence>
<dbReference type="InterPro" id="IPR008538">
    <property type="entry name" value="Uma2"/>
</dbReference>
<keyword evidence="2" id="KW-0540">Nuclease</keyword>
<dbReference type="EMBL" id="JBHUCX010000044">
    <property type="protein sequence ID" value="MFD1676104.1"/>
    <property type="molecule type" value="Genomic_DNA"/>
</dbReference>
<reference evidence="3" key="1">
    <citation type="journal article" date="2019" name="Int. J. Syst. Evol. Microbiol.">
        <title>The Global Catalogue of Microorganisms (GCM) 10K type strain sequencing project: providing services to taxonomists for standard genome sequencing and annotation.</title>
        <authorList>
            <consortium name="The Broad Institute Genomics Platform"/>
            <consortium name="The Broad Institute Genome Sequencing Center for Infectious Disease"/>
            <person name="Wu L."/>
            <person name="Ma J."/>
        </authorList>
    </citation>
    <scope>NUCLEOTIDE SEQUENCE [LARGE SCALE GENOMIC DNA]</scope>
    <source>
        <strain evidence="3">CGMCC 1.12286</strain>
    </source>
</reference>
<dbReference type="Gene3D" id="3.90.1570.10">
    <property type="entry name" value="tt1808, chain A"/>
    <property type="match status" value="1"/>
</dbReference>
<accession>A0ABW4JJV6</accession>
<dbReference type="Proteomes" id="UP001597079">
    <property type="component" value="Unassembled WGS sequence"/>
</dbReference>
<feature type="domain" description="Putative restriction endonuclease" evidence="1">
    <location>
        <begin position="14"/>
        <end position="94"/>
    </location>
</feature>
<dbReference type="SUPFAM" id="SSF52980">
    <property type="entry name" value="Restriction endonuclease-like"/>
    <property type="match status" value="1"/>
</dbReference>
<evidence type="ECO:0000313" key="2">
    <source>
        <dbReference type="EMBL" id="MFD1676104.1"/>
    </source>
</evidence>
<dbReference type="InterPro" id="IPR012296">
    <property type="entry name" value="Nuclease_put_TT1808"/>
</dbReference>
<dbReference type="PANTHER" id="PTHR34107:SF4">
    <property type="entry name" value="SLL1222 PROTEIN"/>
    <property type="match status" value="1"/>
</dbReference>
<dbReference type="PANTHER" id="PTHR34107">
    <property type="entry name" value="SLL0198 PROTEIN-RELATED"/>
    <property type="match status" value="1"/>
</dbReference>
<comment type="caution">
    <text evidence="2">The sequence shown here is derived from an EMBL/GenBank/DDBJ whole genome shotgun (WGS) entry which is preliminary data.</text>
</comment>
<dbReference type="InterPro" id="IPR011335">
    <property type="entry name" value="Restrct_endonuc-II-like"/>
</dbReference>
<keyword evidence="2" id="KW-0378">Hydrolase</keyword>
<keyword evidence="3" id="KW-1185">Reference proteome</keyword>
<sequence>MTASFISVHRNRTQIITQRGIEGPPDLVVEILSPTTAKRDRGKKMELYAHYGVGEYWIVDAANRLLEQYLLDNQQFRLHNVYPETQEVSSPTISCVSFTMQAILARMPENPTD</sequence>
<dbReference type="GO" id="GO:0004519">
    <property type="term" value="F:endonuclease activity"/>
    <property type="evidence" value="ECO:0007669"/>
    <property type="project" value="UniProtKB-KW"/>
</dbReference>
<keyword evidence="2" id="KW-0255">Endonuclease</keyword>
<dbReference type="RefSeq" id="WP_377943997.1">
    <property type="nucleotide sequence ID" value="NZ_JBHUCX010000044.1"/>
</dbReference>
<organism evidence="2 3">
    <name type="scientific">Alicyclobacillus fodiniaquatilis</name>
    <dbReference type="NCBI Taxonomy" id="1661150"/>
    <lineage>
        <taxon>Bacteria</taxon>
        <taxon>Bacillati</taxon>
        <taxon>Bacillota</taxon>
        <taxon>Bacilli</taxon>
        <taxon>Bacillales</taxon>
        <taxon>Alicyclobacillaceae</taxon>
        <taxon>Alicyclobacillus</taxon>
    </lineage>
</organism>
<name>A0ABW4JJV6_9BACL</name>
<evidence type="ECO:0000259" key="1">
    <source>
        <dbReference type="Pfam" id="PF05685"/>
    </source>
</evidence>
<protein>
    <submittedName>
        <fullName evidence="2">Uma2 family endonuclease</fullName>
    </submittedName>
</protein>